<dbReference type="GO" id="GO:0005249">
    <property type="term" value="F:voltage-gated potassium channel activity"/>
    <property type="evidence" value="ECO:0007669"/>
    <property type="project" value="InterPro"/>
</dbReference>
<proteinExistence type="predicted"/>
<sequence>MEIIPTEAISSKTETVADMRSMSSIDSFITCATDFPESSRFSHIPSILGRVSTNPSLEPTLENEHEGSQGNNTPVTGRGSKLGPYSDRPRALHSNNPLKSHSLNVNFRAGEDSGTGALSDSSVQSHEASAYTTARSRTPSKSPENVLPNSLFTFHDASVNKFIDADTDEEEHMNEGSGNNTSQRLMEKASHHSSFQQGPNHTEGLQRRLGNRKLPLEGQENHVAQELQPLQGENSHSKA</sequence>
<keyword evidence="3" id="KW-1185">Reference proteome</keyword>
<feature type="region of interest" description="Disordered" evidence="1">
    <location>
        <begin position="50"/>
        <end position="148"/>
    </location>
</feature>
<comment type="caution">
    <text evidence="2">The sequence shown here is derived from an EMBL/GenBank/DDBJ whole genome shotgun (WGS) entry which is preliminary data.</text>
</comment>
<feature type="compositionally biased region" description="Polar residues" evidence="1">
    <location>
        <begin position="116"/>
        <end position="148"/>
    </location>
</feature>
<feature type="region of interest" description="Disordered" evidence="1">
    <location>
        <begin position="168"/>
        <end position="239"/>
    </location>
</feature>
<dbReference type="Proteomes" id="UP001346869">
    <property type="component" value="Unassembled WGS sequence"/>
</dbReference>
<feature type="compositionally biased region" description="Polar residues" evidence="1">
    <location>
        <begin position="93"/>
        <end position="105"/>
    </location>
</feature>
<dbReference type="Pfam" id="PF03521">
    <property type="entry name" value="Kv2channel"/>
    <property type="match status" value="1"/>
</dbReference>
<evidence type="ECO:0000313" key="2">
    <source>
        <dbReference type="EMBL" id="KAK5872395.1"/>
    </source>
</evidence>
<organism evidence="2 3">
    <name type="scientific">Eleginops maclovinus</name>
    <name type="common">Patagonian blennie</name>
    <name type="synonym">Eleginus maclovinus</name>
    <dbReference type="NCBI Taxonomy" id="56733"/>
    <lineage>
        <taxon>Eukaryota</taxon>
        <taxon>Metazoa</taxon>
        <taxon>Chordata</taxon>
        <taxon>Craniata</taxon>
        <taxon>Vertebrata</taxon>
        <taxon>Euteleostomi</taxon>
        <taxon>Actinopterygii</taxon>
        <taxon>Neopterygii</taxon>
        <taxon>Teleostei</taxon>
        <taxon>Neoteleostei</taxon>
        <taxon>Acanthomorphata</taxon>
        <taxon>Eupercaria</taxon>
        <taxon>Perciformes</taxon>
        <taxon>Notothenioidei</taxon>
        <taxon>Eleginopidae</taxon>
        <taxon>Eleginops</taxon>
    </lineage>
</organism>
<dbReference type="AlphaFoldDB" id="A0AAN7Y6Y8"/>
<dbReference type="GO" id="GO:0008076">
    <property type="term" value="C:voltage-gated potassium channel complex"/>
    <property type="evidence" value="ECO:0007669"/>
    <property type="project" value="InterPro"/>
</dbReference>
<name>A0AAN7Y6Y8_ELEMC</name>
<accession>A0AAN7Y6Y8</accession>
<reference evidence="2 3" key="1">
    <citation type="journal article" date="2023" name="Genes (Basel)">
        <title>Chromosome-Level Genome Assembly and Circadian Gene Repertoire of the Patagonia Blennie Eleginops maclovinus-The Closest Ancestral Proxy of Antarctic Cryonotothenioids.</title>
        <authorList>
            <person name="Cheng C.C."/>
            <person name="Rivera-Colon A.G."/>
            <person name="Minhas B.F."/>
            <person name="Wilson L."/>
            <person name="Rayamajhi N."/>
            <person name="Vargas-Chacoff L."/>
            <person name="Catchen J.M."/>
        </authorList>
    </citation>
    <scope>NUCLEOTIDE SEQUENCE [LARGE SCALE GENOMIC DNA]</scope>
    <source>
        <strain evidence="2">JMC-PN-2008</strain>
    </source>
</reference>
<reference evidence="2 3" key="2">
    <citation type="journal article" date="2023" name="Mol. Biol. Evol.">
        <title>Genomics of Secondarily Temperate Adaptation in the Only Non-Antarctic Icefish.</title>
        <authorList>
            <person name="Rivera-Colon A.G."/>
            <person name="Rayamajhi N."/>
            <person name="Minhas B.F."/>
            <person name="Madrigal G."/>
            <person name="Bilyk K.T."/>
            <person name="Yoon V."/>
            <person name="Hune M."/>
            <person name="Gregory S."/>
            <person name="Cheng C.H.C."/>
            <person name="Catchen J.M."/>
        </authorList>
    </citation>
    <scope>NUCLEOTIDE SEQUENCE [LARGE SCALE GENOMIC DNA]</scope>
    <source>
        <strain evidence="2">JMC-PN-2008</strain>
    </source>
</reference>
<dbReference type="InterPro" id="IPR003973">
    <property type="entry name" value="K_chnl_volt-dep_Kv2"/>
</dbReference>
<gene>
    <name evidence="2" type="ORF">PBY51_013103</name>
</gene>
<evidence type="ECO:0000256" key="1">
    <source>
        <dbReference type="SAM" id="MobiDB-lite"/>
    </source>
</evidence>
<dbReference type="EMBL" id="JAUZQC010000004">
    <property type="protein sequence ID" value="KAK5872395.1"/>
    <property type="molecule type" value="Genomic_DNA"/>
</dbReference>
<protein>
    <submittedName>
        <fullName evidence="2">Uncharacterized protein</fullName>
    </submittedName>
</protein>
<evidence type="ECO:0000313" key="3">
    <source>
        <dbReference type="Proteomes" id="UP001346869"/>
    </source>
</evidence>